<protein>
    <submittedName>
        <fullName evidence="3">Metallophosphoesterase family protein</fullName>
    </submittedName>
</protein>
<dbReference type="EMBL" id="JAMBOL010000003">
    <property type="protein sequence ID" value="MCM3713632.1"/>
    <property type="molecule type" value="Genomic_DNA"/>
</dbReference>
<evidence type="ECO:0000313" key="4">
    <source>
        <dbReference type="Proteomes" id="UP001139179"/>
    </source>
</evidence>
<dbReference type="GO" id="GO:0008758">
    <property type="term" value="F:UDP-2,3-diacylglucosamine hydrolase activity"/>
    <property type="evidence" value="ECO:0007669"/>
    <property type="project" value="TreeGrafter"/>
</dbReference>
<feature type="transmembrane region" description="Helical" evidence="1">
    <location>
        <begin position="6"/>
        <end position="24"/>
    </location>
</feature>
<dbReference type="PANTHER" id="PTHR31302">
    <property type="entry name" value="TRANSMEMBRANE PROTEIN WITH METALLOPHOSPHOESTERASE DOMAIN-RELATED"/>
    <property type="match status" value="1"/>
</dbReference>
<dbReference type="GO" id="GO:0016020">
    <property type="term" value="C:membrane"/>
    <property type="evidence" value="ECO:0007669"/>
    <property type="project" value="GOC"/>
</dbReference>
<dbReference type="InterPro" id="IPR004843">
    <property type="entry name" value="Calcineurin-like_PHP"/>
</dbReference>
<dbReference type="RefSeq" id="WP_251222436.1">
    <property type="nucleotide sequence ID" value="NZ_JAMBOL010000003.1"/>
</dbReference>
<comment type="caution">
    <text evidence="3">The sequence shown here is derived from an EMBL/GenBank/DDBJ whole genome shotgun (WGS) entry which is preliminary data.</text>
</comment>
<name>A0A9X2INQ0_9BACI</name>
<dbReference type="Proteomes" id="UP001139179">
    <property type="component" value="Unassembled WGS sequence"/>
</dbReference>
<evidence type="ECO:0000256" key="1">
    <source>
        <dbReference type="SAM" id="Phobius"/>
    </source>
</evidence>
<dbReference type="SUPFAM" id="SSF56300">
    <property type="entry name" value="Metallo-dependent phosphatases"/>
    <property type="match status" value="1"/>
</dbReference>
<evidence type="ECO:0000313" key="3">
    <source>
        <dbReference type="EMBL" id="MCM3713632.1"/>
    </source>
</evidence>
<keyword evidence="1" id="KW-0472">Membrane</keyword>
<proteinExistence type="predicted"/>
<keyword evidence="1" id="KW-0812">Transmembrane</keyword>
<dbReference type="Gene3D" id="3.60.21.10">
    <property type="match status" value="1"/>
</dbReference>
<feature type="domain" description="Calcineurin-like phosphoesterase" evidence="2">
    <location>
        <begin position="46"/>
        <end position="200"/>
    </location>
</feature>
<dbReference type="PANTHER" id="PTHR31302:SF32">
    <property type="entry name" value="PHOSPHOESTERASE"/>
    <property type="match status" value="1"/>
</dbReference>
<keyword evidence="1" id="KW-1133">Transmembrane helix</keyword>
<reference evidence="3" key="1">
    <citation type="submission" date="2022-05" db="EMBL/GenBank/DDBJ databases">
        <title>Comparative Genomics of Spacecraft Associated Microbes.</title>
        <authorList>
            <person name="Tran M.T."/>
            <person name="Wright A."/>
            <person name="Seuylemezian A."/>
            <person name="Eisen J."/>
            <person name="Coil D."/>
        </authorList>
    </citation>
    <scope>NUCLEOTIDE SEQUENCE</scope>
    <source>
        <strain evidence="3">214.1.1</strain>
    </source>
</reference>
<dbReference type="Pfam" id="PF00149">
    <property type="entry name" value="Metallophos"/>
    <property type="match status" value="1"/>
</dbReference>
<organism evidence="3 4">
    <name type="scientific">Halalkalibacter oceani</name>
    <dbReference type="NCBI Taxonomy" id="1653776"/>
    <lineage>
        <taxon>Bacteria</taxon>
        <taxon>Bacillati</taxon>
        <taxon>Bacillota</taxon>
        <taxon>Bacilli</taxon>
        <taxon>Bacillales</taxon>
        <taxon>Bacillaceae</taxon>
        <taxon>Halalkalibacter</taxon>
    </lineage>
</organism>
<dbReference type="InterPro" id="IPR051158">
    <property type="entry name" value="Metallophosphoesterase_sf"/>
</dbReference>
<keyword evidence="4" id="KW-1185">Reference proteome</keyword>
<sequence length="254" mass="28430">MNIFIYLMVAAGAVLVFYMITEAFRTRVRHHQLSFGQLPAAFDGFRLFFISDIHRRRLPDPLIETIRGNVDLVIIGGDLCEKGVPLARIEDNLRRLASLGPCVFVWGNNDEEVGAQQLRRLLARHHVIELVNSCKVITRGADQLFIGGVDDIGHKRDDLSQVNAQSEEGFAVLVSHYPDIVDVLPHDHPFSLILSGHTHGGQIRIFGWGLEEKGQMKHRPGYVHLISNGFGTSTLPLRLAAPAETHLIQLRRAK</sequence>
<evidence type="ECO:0000259" key="2">
    <source>
        <dbReference type="Pfam" id="PF00149"/>
    </source>
</evidence>
<gene>
    <name evidence="3" type="ORF">M3202_06010</name>
</gene>
<dbReference type="AlphaFoldDB" id="A0A9X2INQ0"/>
<dbReference type="InterPro" id="IPR029052">
    <property type="entry name" value="Metallo-depent_PP-like"/>
</dbReference>
<accession>A0A9X2INQ0</accession>
<dbReference type="GO" id="GO:0009245">
    <property type="term" value="P:lipid A biosynthetic process"/>
    <property type="evidence" value="ECO:0007669"/>
    <property type="project" value="TreeGrafter"/>
</dbReference>